<reference evidence="2" key="2">
    <citation type="journal article" date="2023" name="IMA Fungus">
        <title>Comparative genomic study of the Penicillium genus elucidates a diverse pangenome and 15 lateral gene transfer events.</title>
        <authorList>
            <person name="Petersen C."/>
            <person name="Sorensen T."/>
            <person name="Nielsen M.R."/>
            <person name="Sondergaard T.E."/>
            <person name="Sorensen J.L."/>
            <person name="Fitzpatrick D.A."/>
            <person name="Frisvad J.C."/>
            <person name="Nielsen K.L."/>
        </authorList>
    </citation>
    <scope>NUCLEOTIDE SEQUENCE</scope>
    <source>
        <strain evidence="2">IBT 26290</strain>
    </source>
</reference>
<keyword evidence="3" id="KW-1185">Reference proteome</keyword>
<evidence type="ECO:0000256" key="1">
    <source>
        <dbReference type="SAM" id="MobiDB-lite"/>
    </source>
</evidence>
<dbReference type="Proteomes" id="UP001149163">
    <property type="component" value="Unassembled WGS sequence"/>
</dbReference>
<dbReference type="AlphaFoldDB" id="A0A9W9IFU4"/>
<organism evidence="2 3">
    <name type="scientific">Penicillium canariense</name>
    <dbReference type="NCBI Taxonomy" id="189055"/>
    <lineage>
        <taxon>Eukaryota</taxon>
        <taxon>Fungi</taxon>
        <taxon>Dikarya</taxon>
        <taxon>Ascomycota</taxon>
        <taxon>Pezizomycotina</taxon>
        <taxon>Eurotiomycetes</taxon>
        <taxon>Eurotiomycetidae</taxon>
        <taxon>Eurotiales</taxon>
        <taxon>Aspergillaceae</taxon>
        <taxon>Penicillium</taxon>
    </lineage>
</organism>
<reference evidence="2" key="1">
    <citation type="submission" date="2022-11" db="EMBL/GenBank/DDBJ databases">
        <authorList>
            <person name="Petersen C."/>
        </authorList>
    </citation>
    <scope>NUCLEOTIDE SEQUENCE</scope>
    <source>
        <strain evidence="2">IBT 26290</strain>
    </source>
</reference>
<gene>
    <name evidence="2" type="ORF">N7482_001479</name>
</gene>
<evidence type="ECO:0000313" key="3">
    <source>
        <dbReference type="Proteomes" id="UP001149163"/>
    </source>
</evidence>
<proteinExistence type="predicted"/>
<protein>
    <submittedName>
        <fullName evidence="2">Uncharacterized protein</fullName>
    </submittedName>
</protein>
<dbReference type="EMBL" id="JAPQKN010000001">
    <property type="protein sequence ID" value="KAJ5175602.1"/>
    <property type="molecule type" value="Genomic_DNA"/>
</dbReference>
<dbReference type="RefSeq" id="XP_056547210.1">
    <property type="nucleotide sequence ID" value="XM_056683604.1"/>
</dbReference>
<feature type="region of interest" description="Disordered" evidence="1">
    <location>
        <begin position="1"/>
        <end position="63"/>
    </location>
</feature>
<dbReference type="GeneID" id="81422780"/>
<accession>A0A9W9IFU4</accession>
<name>A0A9W9IFU4_9EURO</name>
<comment type="caution">
    <text evidence="2">The sequence shown here is derived from an EMBL/GenBank/DDBJ whole genome shotgun (WGS) entry which is preliminary data.</text>
</comment>
<sequence length="63" mass="6717">MAPPVLCFGKKPHIEAPRTTDGPGLANGDELLGGVGRRHSRKEPKLHALTSEADHPNPAGWAR</sequence>
<evidence type="ECO:0000313" key="2">
    <source>
        <dbReference type="EMBL" id="KAJ5175602.1"/>
    </source>
</evidence>